<feature type="domain" description="Pyridoxamine 5'-phosphate oxidase N-terminal" evidence="6">
    <location>
        <begin position="12"/>
        <end position="118"/>
    </location>
</feature>
<dbReference type="OrthoDB" id="5645701at2"/>
<evidence type="ECO:0000259" key="7">
    <source>
        <dbReference type="Pfam" id="PF10590"/>
    </source>
</evidence>
<protein>
    <submittedName>
        <fullName evidence="8">Pyridoxamine 5'-phosphate oxidase</fullName>
        <ecNumber evidence="9">1.4.3.5</ecNumber>
    </submittedName>
</protein>
<dbReference type="Pfam" id="PF01243">
    <property type="entry name" value="PNPOx_N"/>
    <property type="match status" value="1"/>
</dbReference>
<evidence type="ECO:0000313" key="11">
    <source>
        <dbReference type="Proteomes" id="UP000251942"/>
    </source>
</evidence>
<dbReference type="Proteomes" id="UP000054698">
    <property type="component" value="Unassembled WGS sequence"/>
</dbReference>
<dbReference type="GO" id="GO:0010181">
    <property type="term" value="F:FMN binding"/>
    <property type="evidence" value="ECO:0007669"/>
    <property type="project" value="InterPro"/>
</dbReference>
<dbReference type="AlphaFoldDB" id="A0A0W0TI95"/>
<feature type="binding site" evidence="5">
    <location>
        <position position="82"/>
    </location>
    <ligand>
        <name>FMN</name>
        <dbReference type="ChEBI" id="CHEBI:58210"/>
    </ligand>
</feature>
<dbReference type="RefSeq" id="WP_058447729.1">
    <property type="nucleotide sequence ID" value="NZ_CAAAHT010000004.1"/>
</dbReference>
<dbReference type="InterPro" id="IPR011576">
    <property type="entry name" value="Pyridox_Oxase_N"/>
</dbReference>
<dbReference type="PATRIC" id="fig|453.4.peg.3194"/>
<evidence type="ECO:0000313" key="10">
    <source>
        <dbReference type="Proteomes" id="UP000054698"/>
    </source>
</evidence>
<keyword evidence="3 5" id="KW-0288">FMN</keyword>
<evidence type="ECO:0000259" key="6">
    <source>
        <dbReference type="Pfam" id="PF01243"/>
    </source>
</evidence>
<dbReference type="EC" id="1.4.3.5" evidence="9"/>
<dbReference type="Pfam" id="PF10590">
    <property type="entry name" value="PNP_phzG_C"/>
    <property type="match status" value="1"/>
</dbReference>
<dbReference type="EMBL" id="LNYB01000085">
    <property type="protein sequence ID" value="KTC95259.1"/>
    <property type="molecule type" value="Genomic_DNA"/>
</dbReference>
<evidence type="ECO:0000256" key="3">
    <source>
        <dbReference type="ARBA" id="ARBA00022643"/>
    </source>
</evidence>
<dbReference type="SUPFAM" id="SSF50475">
    <property type="entry name" value="FMN-binding split barrel"/>
    <property type="match status" value="1"/>
</dbReference>
<reference evidence="8 10" key="1">
    <citation type="submission" date="2015-11" db="EMBL/GenBank/DDBJ databases">
        <title>Genomic analysis of 38 Legionella species identifies large and diverse effector repertoires.</title>
        <authorList>
            <person name="Burstein D."/>
            <person name="Amaro F."/>
            <person name="Zusman T."/>
            <person name="Lifshitz Z."/>
            <person name="Cohen O."/>
            <person name="Gilbert J.A."/>
            <person name="Pupko T."/>
            <person name="Shuman H.A."/>
            <person name="Segal G."/>
        </authorList>
    </citation>
    <scope>NUCLEOTIDE SEQUENCE [LARGE SCALE GENOMIC DNA]</scope>
    <source>
        <strain evidence="8 10">WO-44C</strain>
    </source>
</reference>
<feature type="domain" description="Pyridoxine 5'-phosphate oxidase dimerisation C-terminal" evidence="7">
    <location>
        <begin position="151"/>
        <end position="191"/>
    </location>
</feature>
<reference evidence="9 11" key="2">
    <citation type="submission" date="2018-06" db="EMBL/GenBank/DDBJ databases">
        <authorList>
            <consortium name="Pathogen Informatics"/>
            <person name="Doyle S."/>
        </authorList>
    </citation>
    <scope>NUCLEOTIDE SEQUENCE [LARGE SCALE GENOMIC DNA]</scope>
    <source>
        <strain evidence="9 11">NCTC12022</strain>
    </source>
</reference>
<comment type="similarity">
    <text evidence="1">Belongs to the pyridoxamine 5'-phosphate oxidase family.</text>
</comment>
<sequence length="191" mass="22511">MPFELLNQWLNEEKEAGAPNPKQAVLSTATLQAIPHSRVVAIREISTEALLFFTQKGTRKVIELENNPRASLLFWFELKQRQVILEGFVERLSKVENERYWHTYPQTAQIRFTAYAPTSTQPIASKEVIENKKRQLKMEYGRKLLPFNPFYCGFRLKPTKFVFYALRSDELSDVTEYTWRDNQWYSQILSP</sequence>
<dbReference type="Proteomes" id="UP000251942">
    <property type="component" value="Unassembled WGS sequence"/>
</dbReference>
<dbReference type="GO" id="GO:0008615">
    <property type="term" value="P:pyridoxine biosynthetic process"/>
    <property type="evidence" value="ECO:0007669"/>
    <property type="project" value="InterPro"/>
</dbReference>
<accession>A0A0W0TI95</accession>
<dbReference type="PIRSF" id="PIRSF000190">
    <property type="entry name" value="Pyd_amn-ph_oxd"/>
    <property type="match status" value="1"/>
</dbReference>
<dbReference type="Gene3D" id="2.30.110.10">
    <property type="entry name" value="Electron Transport, Fmn-binding Protein, Chain A"/>
    <property type="match status" value="1"/>
</dbReference>
<dbReference type="InterPro" id="IPR000659">
    <property type="entry name" value="Pyridox_Oxase"/>
</dbReference>
<proteinExistence type="inferred from homology"/>
<organism evidence="8 10">
    <name type="scientific">Legionella feeleii</name>
    <dbReference type="NCBI Taxonomy" id="453"/>
    <lineage>
        <taxon>Bacteria</taxon>
        <taxon>Pseudomonadati</taxon>
        <taxon>Pseudomonadota</taxon>
        <taxon>Gammaproteobacteria</taxon>
        <taxon>Legionellales</taxon>
        <taxon>Legionellaceae</taxon>
        <taxon>Legionella</taxon>
    </lineage>
</organism>
<keyword evidence="10" id="KW-1185">Reference proteome</keyword>
<dbReference type="EMBL" id="UASS01000002">
    <property type="protein sequence ID" value="SPX59696.1"/>
    <property type="molecule type" value="Genomic_DNA"/>
</dbReference>
<evidence type="ECO:0000256" key="5">
    <source>
        <dbReference type="PIRSR" id="PIRSR000190-2"/>
    </source>
</evidence>
<dbReference type="PANTHER" id="PTHR10851">
    <property type="entry name" value="PYRIDOXINE-5-PHOSPHATE OXIDASE"/>
    <property type="match status" value="1"/>
</dbReference>
<dbReference type="NCBIfam" id="NF004231">
    <property type="entry name" value="PRK05679.1"/>
    <property type="match status" value="1"/>
</dbReference>
<evidence type="ECO:0000256" key="4">
    <source>
        <dbReference type="ARBA" id="ARBA00023002"/>
    </source>
</evidence>
<evidence type="ECO:0000313" key="9">
    <source>
        <dbReference type="EMBL" id="SPX59696.1"/>
    </source>
</evidence>
<gene>
    <name evidence="9" type="primary">pdxH_2</name>
    <name evidence="8" type="ORF">Lfee_2923</name>
    <name evidence="9" type="ORF">NCTC12022_00407</name>
</gene>
<feature type="binding site" evidence="5">
    <location>
        <begin position="53"/>
        <end position="54"/>
    </location>
    <ligand>
        <name>FMN</name>
        <dbReference type="ChEBI" id="CHEBI:58210"/>
    </ligand>
</feature>
<keyword evidence="4 9" id="KW-0560">Oxidoreductase</keyword>
<name>A0A0W0TI95_9GAMM</name>
<evidence type="ECO:0000256" key="2">
    <source>
        <dbReference type="ARBA" id="ARBA00022630"/>
    </source>
</evidence>
<feature type="binding site" evidence="5">
    <location>
        <position position="60"/>
    </location>
    <ligand>
        <name>FMN</name>
        <dbReference type="ChEBI" id="CHEBI:58210"/>
    </ligand>
</feature>
<feature type="binding site" evidence="5">
    <location>
        <position position="59"/>
    </location>
    <ligand>
        <name>FMN</name>
        <dbReference type="ChEBI" id="CHEBI:58210"/>
    </ligand>
</feature>
<dbReference type="InterPro" id="IPR019576">
    <property type="entry name" value="Pyridoxamine_oxidase_dimer_C"/>
</dbReference>
<dbReference type="GO" id="GO:0004733">
    <property type="term" value="F:pyridoxamine phosphate oxidase activity"/>
    <property type="evidence" value="ECO:0007669"/>
    <property type="project" value="UniProtKB-EC"/>
</dbReference>
<evidence type="ECO:0000313" key="8">
    <source>
        <dbReference type="EMBL" id="KTC95259.1"/>
    </source>
</evidence>
<dbReference type="STRING" id="453.Lfee_2923"/>
<dbReference type="InterPro" id="IPR012349">
    <property type="entry name" value="Split_barrel_FMN-bd"/>
</dbReference>
<dbReference type="PANTHER" id="PTHR10851:SF0">
    <property type="entry name" value="PYRIDOXINE-5'-PHOSPHATE OXIDASE"/>
    <property type="match status" value="1"/>
</dbReference>
<keyword evidence="2" id="KW-0285">Flavoprotein</keyword>
<evidence type="ECO:0000256" key="1">
    <source>
        <dbReference type="ARBA" id="ARBA00007301"/>
    </source>
</evidence>
<comment type="cofactor">
    <cofactor evidence="5">
        <name>FMN</name>
        <dbReference type="ChEBI" id="CHEBI:58210"/>
    </cofactor>
    <text evidence="5">Binds 1 FMN per subunit.</text>
</comment>